<feature type="domain" description="KIB1-4 beta-propeller" evidence="2">
    <location>
        <begin position="167"/>
        <end position="401"/>
    </location>
</feature>
<evidence type="ECO:0000256" key="1">
    <source>
        <dbReference type="SAM" id="MobiDB-lite"/>
    </source>
</evidence>
<dbReference type="AlphaFoldDB" id="A0A835AJ72"/>
<proteinExistence type="predicted"/>
<name>A0A835AJ72_9POAL</name>
<protein>
    <recommendedName>
        <fullName evidence="2">KIB1-4 beta-propeller domain-containing protein</fullName>
    </recommendedName>
</protein>
<dbReference type="SUPFAM" id="SSF81383">
    <property type="entry name" value="F-box domain"/>
    <property type="match status" value="1"/>
</dbReference>
<reference evidence="3" key="1">
    <citation type="submission" date="2020-07" db="EMBL/GenBank/DDBJ databases">
        <title>Genome sequence and genetic diversity analysis of an under-domesticated orphan crop, white fonio (Digitaria exilis).</title>
        <authorList>
            <person name="Bennetzen J.L."/>
            <person name="Chen S."/>
            <person name="Ma X."/>
            <person name="Wang X."/>
            <person name="Yssel A.E.J."/>
            <person name="Chaluvadi S.R."/>
            <person name="Johnson M."/>
            <person name="Gangashetty P."/>
            <person name="Hamidou F."/>
            <person name="Sanogo M.D."/>
            <person name="Zwaenepoel A."/>
            <person name="Wallace J."/>
            <person name="Van De Peer Y."/>
            <person name="Van Deynze A."/>
        </authorList>
    </citation>
    <scope>NUCLEOTIDE SEQUENCE</scope>
    <source>
        <tissue evidence="3">Leaves</tissue>
    </source>
</reference>
<keyword evidence="4" id="KW-1185">Reference proteome</keyword>
<feature type="compositionally biased region" description="Basic and acidic residues" evidence="1">
    <location>
        <begin position="48"/>
        <end position="60"/>
    </location>
</feature>
<evidence type="ECO:0000313" key="3">
    <source>
        <dbReference type="EMBL" id="KAF8662280.1"/>
    </source>
</evidence>
<gene>
    <name evidence="3" type="ORF">HU200_056485</name>
</gene>
<dbReference type="OrthoDB" id="616378at2759"/>
<organism evidence="3 4">
    <name type="scientific">Digitaria exilis</name>
    <dbReference type="NCBI Taxonomy" id="1010633"/>
    <lineage>
        <taxon>Eukaryota</taxon>
        <taxon>Viridiplantae</taxon>
        <taxon>Streptophyta</taxon>
        <taxon>Embryophyta</taxon>
        <taxon>Tracheophyta</taxon>
        <taxon>Spermatophyta</taxon>
        <taxon>Magnoliopsida</taxon>
        <taxon>Liliopsida</taxon>
        <taxon>Poales</taxon>
        <taxon>Poaceae</taxon>
        <taxon>PACMAD clade</taxon>
        <taxon>Panicoideae</taxon>
        <taxon>Panicodae</taxon>
        <taxon>Paniceae</taxon>
        <taxon>Anthephorinae</taxon>
        <taxon>Digitaria</taxon>
    </lineage>
</organism>
<feature type="compositionally biased region" description="Basic residues" evidence="1">
    <location>
        <begin position="20"/>
        <end position="30"/>
    </location>
</feature>
<dbReference type="InterPro" id="IPR036047">
    <property type="entry name" value="F-box-like_dom_sf"/>
</dbReference>
<dbReference type="Proteomes" id="UP000636709">
    <property type="component" value="Unassembled WGS sequence"/>
</dbReference>
<evidence type="ECO:0000313" key="4">
    <source>
        <dbReference type="Proteomes" id="UP000636709"/>
    </source>
</evidence>
<dbReference type="Pfam" id="PF03478">
    <property type="entry name" value="Beta-prop_KIB1-4"/>
    <property type="match status" value="1"/>
</dbReference>
<accession>A0A835AJ72</accession>
<dbReference type="EMBL" id="JACEFO010002381">
    <property type="protein sequence ID" value="KAF8662280.1"/>
    <property type="molecule type" value="Genomic_DNA"/>
</dbReference>
<dbReference type="PANTHER" id="PTHR33800:SF13">
    <property type="entry name" value="OS06G0113600 PROTEIN"/>
    <property type="match status" value="1"/>
</dbReference>
<dbReference type="PANTHER" id="PTHR33800">
    <property type="entry name" value="OS06G0113600 PROTEIN"/>
    <property type="match status" value="1"/>
</dbReference>
<comment type="caution">
    <text evidence="3">The sequence shown here is derived from an EMBL/GenBank/DDBJ whole genome shotgun (WGS) entry which is preliminary data.</text>
</comment>
<evidence type="ECO:0000259" key="2">
    <source>
        <dbReference type="Pfam" id="PF03478"/>
    </source>
</evidence>
<sequence>MLRRFLLSSPPARREATMAGRRRRRRRRHLRQEGSPPEDPSTSPMEPTTRREVSIPDRPSKKTCHASSSTSSFVSCTDVWADLTDGLLLQIIALLSSFHDLLALIGTCHSWRAALSSLPPAFIFNFPPLHLQADDYDRRPHHNYFNLSLLSSIKWQLVNPAKKMSSRRCSVPQNIRVRMRFFGCSYGYLIFFNMEECLLVDVYSGAIVKPPKLKSTGNHDIYCGFLAAPFNSFNSHLLFCSKSSMFLWQVGSNSWSEHPLDVQDILQIVLFKGEMIAMDLLGRFHRMRLVPQLSVQQVAVMWEEDMVVGQSYKQWLVVCGDMLLLVDLPISIDPISGFCVTFKVLSLDFSVEPAKWVKVDNLGNNALFVSNDTRTPTFSCTNPERWGGKSNSIYFANSSTDPSDRNEPWIVTKLGDVVPFTNLCSTYSSELIQVPRPGGRIHQQQSLWVVPSFVYGIGS</sequence>
<feature type="region of interest" description="Disordered" evidence="1">
    <location>
        <begin position="1"/>
        <end position="68"/>
    </location>
</feature>
<dbReference type="InterPro" id="IPR005174">
    <property type="entry name" value="KIB1-4_b-propeller"/>
</dbReference>